<sequence>RPDWFLDELQFLLQPNRFISAHFTTIQHEVERCHVSRKKLKKIAAERNENLRADFIRRMAQYKPHQLGILDEMSKDECT</sequence>
<evidence type="ECO:0000313" key="2">
    <source>
        <dbReference type="Proteomes" id="UP000308652"/>
    </source>
</evidence>
<reference evidence="1 2" key="1">
    <citation type="journal article" date="2019" name="Nat. Ecol. Evol.">
        <title>Megaphylogeny resolves global patterns of mushroom evolution.</title>
        <authorList>
            <person name="Varga T."/>
            <person name="Krizsan K."/>
            <person name="Foldi C."/>
            <person name="Dima B."/>
            <person name="Sanchez-Garcia M."/>
            <person name="Sanchez-Ramirez S."/>
            <person name="Szollosi G.J."/>
            <person name="Szarkandi J.G."/>
            <person name="Papp V."/>
            <person name="Albert L."/>
            <person name="Andreopoulos W."/>
            <person name="Angelini C."/>
            <person name="Antonin V."/>
            <person name="Barry K.W."/>
            <person name="Bougher N.L."/>
            <person name="Buchanan P."/>
            <person name="Buyck B."/>
            <person name="Bense V."/>
            <person name="Catcheside P."/>
            <person name="Chovatia M."/>
            <person name="Cooper J."/>
            <person name="Damon W."/>
            <person name="Desjardin D."/>
            <person name="Finy P."/>
            <person name="Geml J."/>
            <person name="Haridas S."/>
            <person name="Hughes K."/>
            <person name="Justo A."/>
            <person name="Karasinski D."/>
            <person name="Kautmanova I."/>
            <person name="Kiss B."/>
            <person name="Kocsube S."/>
            <person name="Kotiranta H."/>
            <person name="LaButti K.M."/>
            <person name="Lechner B.E."/>
            <person name="Liimatainen K."/>
            <person name="Lipzen A."/>
            <person name="Lukacs Z."/>
            <person name="Mihaltcheva S."/>
            <person name="Morgado L.N."/>
            <person name="Niskanen T."/>
            <person name="Noordeloos M.E."/>
            <person name="Ohm R.A."/>
            <person name="Ortiz-Santana B."/>
            <person name="Ovrebo C."/>
            <person name="Racz N."/>
            <person name="Riley R."/>
            <person name="Savchenko A."/>
            <person name="Shiryaev A."/>
            <person name="Soop K."/>
            <person name="Spirin V."/>
            <person name="Szebenyi C."/>
            <person name="Tomsovsky M."/>
            <person name="Tulloss R.E."/>
            <person name="Uehling J."/>
            <person name="Grigoriev I.V."/>
            <person name="Vagvolgyi C."/>
            <person name="Papp T."/>
            <person name="Martin F.M."/>
            <person name="Miettinen O."/>
            <person name="Hibbett D.S."/>
            <person name="Nagy L.G."/>
        </authorList>
    </citation>
    <scope>NUCLEOTIDE SEQUENCE [LARGE SCALE GENOMIC DNA]</scope>
    <source>
        <strain evidence="1 2">CBS 166.37</strain>
    </source>
</reference>
<protein>
    <submittedName>
        <fullName evidence="1">Uncharacterized protein</fullName>
    </submittedName>
</protein>
<dbReference type="EMBL" id="ML213602">
    <property type="protein sequence ID" value="TFK38711.1"/>
    <property type="molecule type" value="Genomic_DNA"/>
</dbReference>
<dbReference type="OrthoDB" id="2994945at2759"/>
<name>A0A5C3MC42_9AGAR</name>
<feature type="non-terminal residue" evidence="1">
    <location>
        <position position="79"/>
    </location>
</feature>
<proteinExistence type="predicted"/>
<accession>A0A5C3MC42</accession>
<feature type="non-terminal residue" evidence="1">
    <location>
        <position position="1"/>
    </location>
</feature>
<dbReference type="Proteomes" id="UP000308652">
    <property type="component" value="Unassembled WGS sequence"/>
</dbReference>
<keyword evidence="2" id="KW-1185">Reference proteome</keyword>
<gene>
    <name evidence="1" type="ORF">BDQ12DRAFT_582265</name>
</gene>
<evidence type="ECO:0000313" key="1">
    <source>
        <dbReference type="EMBL" id="TFK38711.1"/>
    </source>
</evidence>
<organism evidence="1 2">
    <name type="scientific">Crucibulum laeve</name>
    <dbReference type="NCBI Taxonomy" id="68775"/>
    <lineage>
        <taxon>Eukaryota</taxon>
        <taxon>Fungi</taxon>
        <taxon>Dikarya</taxon>
        <taxon>Basidiomycota</taxon>
        <taxon>Agaricomycotina</taxon>
        <taxon>Agaricomycetes</taxon>
        <taxon>Agaricomycetidae</taxon>
        <taxon>Agaricales</taxon>
        <taxon>Agaricineae</taxon>
        <taxon>Nidulariaceae</taxon>
        <taxon>Crucibulum</taxon>
    </lineage>
</organism>
<dbReference type="AlphaFoldDB" id="A0A5C3MC42"/>
<dbReference type="STRING" id="68775.A0A5C3MC42"/>